<name>A0A2T5EJP8_VIBSP</name>
<evidence type="ECO:0000313" key="1">
    <source>
        <dbReference type="EMBL" id="PTP20460.1"/>
    </source>
</evidence>
<organism evidence="1 2">
    <name type="scientific">Vibrio splendidus</name>
    <dbReference type="NCBI Taxonomy" id="29497"/>
    <lineage>
        <taxon>Bacteria</taxon>
        <taxon>Pseudomonadati</taxon>
        <taxon>Pseudomonadota</taxon>
        <taxon>Gammaproteobacteria</taxon>
        <taxon>Vibrionales</taxon>
        <taxon>Vibrionaceae</taxon>
        <taxon>Vibrio</taxon>
    </lineage>
</organism>
<sequence>MTKKRIVIKQGEVIGFADEVSFEGLTLESYDKKRVSRIVPTNYWLMLLFCALRAICTDESKLAKWTREWSCNWKVIIDDEQFGPFKDRSIAIDFEKEKIYGQGKLKL</sequence>
<protein>
    <submittedName>
        <fullName evidence="1">Uncharacterized protein</fullName>
    </submittedName>
</protein>
<evidence type="ECO:0000313" key="2">
    <source>
        <dbReference type="Proteomes" id="UP000244080"/>
    </source>
</evidence>
<dbReference type="RefSeq" id="WP_017086530.1">
    <property type="nucleotide sequence ID" value="NZ_CAWNZY010000002.1"/>
</dbReference>
<proteinExistence type="predicted"/>
<dbReference type="EMBL" id="PIGA01000010">
    <property type="protein sequence ID" value="PTP20460.1"/>
    <property type="molecule type" value="Genomic_DNA"/>
</dbReference>
<dbReference type="AlphaFoldDB" id="A0A2T5EJP8"/>
<reference evidence="1 2" key="1">
    <citation type="submission" date="2017-11" db="EMBL/GenBank/DDBJ databases">
        <title>Population delineation of vibrios coincides with oyster pathogenicity.</title>
        <authorList>
            <person name="Bruto M."/>
            <person name="Labreuche Y."/>
            <person name="James A."/>
            <person name="Piel D."/>
            <person name="Chenivesse S."/>
            <person name="Petton B."/>
            <person name="Polz M.F."/>
            <person name="Le Roux F."/>
        </authorList>
    </citation>
    <scope>NUCLEOTIDE SEQUENCE [LARGE SCALE GENOMIC DNA]</scope>
    <source>
        <strain evidence="1 2">1F_55</strain>
    </source>
</reference>
<dbReference type="Proteomes" id="UP000244080">
    <property type="component" value="Unassembled WGS sequence"/>
</dbReference>
<accession>A0A2T5EJP8</accession>
<comment type="caution">
    <text evidence="1">The sequence shown here is derived from an EMBL/GenBank/DDBJ whole genome shotgun (WGS) entry which is preliminary data.</text>
</comment>
<gene>
    <name evidence="1" type="ORF">CWO36_08005</name>
</gene>